<proteinExistence type="predicted"/>
<dbReference type="Pfam" id="PF00653">
    <property type="entry name" value="BIR"/>
    <property type="match status" value="1"/>
</dbReference>
<evidence type="ECO:0000313" key="3">
    <source>
        <dbReference type="EMBL" id="VDI08770.1"/>
    </source>
</evidence>
<evidence type="ECO:0000313" key="4">
    <source>
        <dbReference type="Proteomes" id="UP000596742"/>
    </source>
</evidence>
<dbReference type="Proteomes" id="UP000596742">
    <property type="component" value="Unassembled WGS sequence"/>
</dbReference>
<evidence type="ECO:0000256" key="2">
    <source>
        <dbReference type="SAM" id="Phobius"/>
    </source>
</evidence>
<reference evidence="3" key="1">
    <citation type="submission" date="2018-11" db="EMBL/GenBank/DDBJ databases">
        <authorList>
            <person name="Alioto T."/>
            <person name="Alioto T."/>
        </authorList>
    </citation>
    <scope>NUCLEOTIDE SEQUENCE</scope>
</reference>
<dbReference type="PANTHER" id="PTHR10044">
    <property type="entry name" value="INHIBITOR OF APOPTOSIS"/>
    <property type="match status" value="1"/>
</dbReference>
<feature type="region of interest" description="Disordered" evidence="1">
    <location>
        <begin position="469"/>
        <end position="495"/>
    </location>
</feature>
<name>A0A8B6CT74_MYTGA</name>
<dbReference type="EMBL" id="UYJE01002234">
    <property type="protein sequence ID" value="VDI08770.1"/>
    <property type="molecule type" value="Genomic_DNA"/>
</dbReference>
<dbReference type="CDD" id="cd00022">
    <property type="entry name" value="BIR"/>
    <property type="match status" value="1"/>
</dbReference>
<accession>A0A8B6CT74</accession>
<feature type="transmembrane region" description="Helical" evidence="2">
    <location>
        <begin position="116"/>
        <end position="136"/>
    </location>
</feature>
<protein>
    <submittedName>
        <fullName evidence="3">Uncharacterized protein</fullName>
    </submittedName>
</protein>
<feature type="transmembrane region" description="Helical" evidence="2">
    <location>
        <begin position="90"/>
        <end position="109"/>
    </location>
</feature>
<dbReference type="InterPro" id="IPR050784">
    <property type="entry name" value="IAP"/>
</dbReference>
<organism evidence="3 4">
    <name type="scientific">Mytilus galloprovincialis</name>
    <name type="common">Mediterranean mussel</name>
    <dbReference type="NCBI Taxonomy" id="29158"/>
    <lineage>
        <taxon>Eukaryota</taxon>
        <taxon>Metazoa</taxon>
        <taxon>Spiralia</taxon>
        <taxon>Lophotrochozoa</taxon>
        <taxon>Mollusca</taxon>
        <taxon>Bivalvia</taxon>
        <taxon>Autobranchia</taxon>
        <taxon>Pteriomorphia</taxon>
        <taxon>Mytilida</taxon>
        <taxon>Mytiloidea</taxon>
        <taxon>Mytilidae</taxon>
        <taxon>Mytilinae</taxon>
        <taxon>Mytilus</taxon>
    </lineage>
</organism>
<comment type="caution">
    <text evidence="3">The sequence shown here is derived from an EMBL/GenBank/DDBJ whole genome shotgun (WGS) entry which is preliminary data.</text>
</comment>
<evidence type="ECO:0000256" key="1">
    <source>
        <dbReference type="SAM" id="MobiDB-lite"/>
    </source>
</evidence>
<keyword evidence="4" id="KW-1185">Reference proteome</keyword>
<keyword evidence="2" id="KW-1133">Transmembrane helix</keyword>
<feature type="transmembrane region" description="Helical" evidence="2">
    <location>
        <begin position="190"/>
        <end position="208"/>
    </location>
</feature>
<sequence length="947" mass="108186">MKGNETNNDDEKDQELNYRLDRRYADDYHDNVAMKNYDCNFKTSIKEYNMVLMSDLKSLNFDGVKRKSYKKEQRKKESQSESVLTCIDQVIAIVFLCLWIYNFTCVAVLMNIVETWFFEAMLPLPLICYGVNYYVVMLERYVGKKANKTEDYFEKIWLWMMWFTILELEVVFMIKCICGKGNILLDVTQGVFGTILLYISSVWILILLKEDIIWLLDTFHVAVRRLIFIAEKFLIFNRGLYNLVIDTIQAIMSTSLEKRCAKCGYNDFKDVVESSSKEKRIDTKKNLDNLQKENEQLATVKGVEVIEGTFELKEKKCINSNETEKIKKSSSNTTDDIDDYCSCSEYADLQQEMPHNDSQNLETQAIGIFKQENDTFTSSNYDQNSLCEETEKAHNTDVNGEENTCADMLNTDKDQMCSSLNNFNSDAQSCSILPQKQTFDTSFVRSRKSLHSNLEVENNLNICLKTKKENQDETVPKSSTFGEENNTEDIDQPPELSLDEFSDDEEIHDDCQSNSIYYTSNGNVVQMCSDDFQSLRSNSVCTSIEISRSSELEIVKELRKNDKPKVWNEMLGGISVPTVECHDSDESFTKSYVSGKSLESDSLKSEKFQSSLRSSSDSFVRQCSVQRPNHVVNYVSVANLSGYVAPSKEFTGKKSSIISLQEKQEKKSSFKSCTCTEKIVFLKSNDNEAPKCGKAEQQKKERVIKRNLNKFFEHAGRRRHRSVKRILRRTIGHHRKVKYTDIEICPALNPVTRFPAGTDIGTDNSETETRQQNHTVGGANVASMNIFRPPTTSFEPPNKTSLQPYFTRVLNGADVTSEEKMQYEMLRVQSFQDLPASCPVSPLKMAKTGFFSSGQNGEVTCFSCDVRYKNWKNFDNPQEVHRRISPACSMVNGRESRNVPVSPQQNGIIYSENQETLANVAITNEFQSQANQDGGSSIQTNGYVSRK</sequence>
<feature type="region of interest" description="Disordered" evidence="1">
    <location>
        <begin position="928"/>
        <end position="947"/>
    </location>
</feature>
<dbReference type="Gene3D" id="1.10.1170.10">
    <property type="entry name" value="Inhibitor Of Apoptosis Protein (2mihbC-IAP-1), Chain A"/>
    <property type="match status" value="1"/>
</dbReference>
<keyword evidence="2" id="KW-0812">Transmembrane</keyword>
<dbReference type="SUPFAM" id="SSF57924">
    <property type="entry name" value="Inhibitor of apoptosis (IAP) repeat"/>
    <property type="match status" value="1"/>
</dbReference>
<keyword evidence="2" id="KW-0472">Membrane</keyword>
<dbReference type="AlphaFoldDB" id="A0A8B6CT74"/>
<gene>
    <name evidence="3" type="ORF">MGAL_10B051688</name>
</gene>
<dbReference type="SMART" id="SM00238">
    <property type="entry name" value="BIR"/>
    <property type="match status" value="1"/>
</dbReference>
<dbReference type="PROSITE" id="PS50143">
    <property type="entry name" value="BIR_REPEAT_2"/>
    <property type="match status" value="1"/>
</dbReference>
<dbReference type="InterPro" id="IPR001370">
    <property type="entry name" value="BIR_rpt"/>
</dbReference>
<feature type="compositionally biased region" description="Acidic residues" evidence="1">
    <location>
        <begin position="485"/>
        <end position="495"/>
    </location>
</feature>